<keyword evidence="8" id="KW-1185">Reference proteome</keyword>
<comment type="caution">
    <text evidence="7">The sequence shown here is derived from an EMBL/GenBank/DDBJ whole genome shotgun (WGS) entry which is preliminary data.</text>
</comment>
<dbReference type="Pfam" id="PF17963">
    <property type="entry name" value="Big_9"/>
    <property type="match status" value="1"/>
</dbReference>
<gene>
    <name evidence="7" type="ORF">BaRGS_00015049</name>
</gene>
<feature type="disulfide bond" evidence="2">
    <location>
        <begin position="3409"/>
        <end position="3418"/>
    </location>
</feature>
<dbReference type="Gene3D" id="2.10.25.10">
    <property type="entry name" value="Laminin"/>
    <property type="match status" value="1"/>
</dbReference>
<feature type="domain" description="Apple" evidence="6">
    <location>
        <begin position="626"/>
        <end position="705"/>
    </location>
</feature>
<dbReference type="Pfam" id="PF00024">
    <property type="entry name" value="PAN_1"/>
    <property type="match status" value="1"/>
</dbReference>
<organism evidence="7 8">
    <name type="scientific">Batillaria attramentaria</name>
    <dbReference type="NCBI Taxonomy" id="370345"/>
    <lineage>
        <taxon>Eukaryota</taxon>
        <taxon>Metazoa</taxon>
        <taxon>Spiralia</taxon>
        <taxon>Lophotrochozoa</taxon>
        <taxon>Mollusca</taxon>
        <taxon>Gastropoda</taxon>
        <taxon>Caenogastropoda</taxon>
        <taxon>Sorbeoconcha</taxon>
        <taxon>Cerithioidea</taxon>
        <taxon>Batillariidae</taxon>
        <taxon>Batillaria</taxon>
    </lineage>
</organism>
<feature type="transmembrane region" description="Helical" evidence="4">
    <location>
        <begin position="3452"/>
        <end position="3471"/>
    </location>
</feature>
<dbReference type="PROSITE" id="PS00022">
    <property type="entry name" value="EGF_1"/>
    <property type="match status" value="1"/>
</dbReference>
<comment type="caution">
    <text evidence="2">Lacks conserved residue(s) required for the propagation of feature annotation.</text>
</comment>
<dbReference type="InterPro" id="IPR000742">
    <property type="entry name" value="EGF"/>
</dbReference>
<keyword evidence="4" id="KW-0812">Transmembrane</keyword>
<feature type="domain" description="EGF-like" evidence="5">
    <location>
        <begin position="3375"/>
        <end position="3419"/>
    </location>
</feature>
<proteinExistence type="predicted"/>
<evidence type="ECO:0000256" key="4">
    <source>
        <dbReference type="SAM" id="Phobius"/>
    </source>
</evidence>
<keyword evidence="1 2" id="KW-1015">Disulfide bond</keyword>
<keyword evidence="4" id="KW-0472">Membrane</keyword>
<sequence>MDNVRLEDVLAMAKDLPNDTNFAMAVSDMMKTLDESQEQLKKPSLSSLRSEPVGGLHRMLAARGLTAIYGRQGKRPQTAGTGSVAGGKSGMLTTLAASFETLCPSFTYYKSFVAGSLCIPDDNCLGLACTVSFSHMLTKDSVDLRFRVSPENKQMLVTINGSKLVVADTVDKVIVPGLRIFQNYNVKLRIMAQWEGDDLHTSVTVLACSFESCLPEREVLSGARFPSLDPQSSWRRKREIEIPFSVTYESPDLVHHGNLPKALKSICERNPNLEPLLRPWRGIQGTITFAINSPAIEIGDLWEMGTTTEFSKSSECVDNQVNLGNSATTTTGFKFTLPYPAGWFILVLHLEMGGLSTIETNLHINLTNDMGIEKQDVTSNSFYLDGSVSVSIVVASIGLHLRGEFLKLSTITAHNGNWSTCPMGMKSRTYYEFQSVHLRLSVVVKVLFFIRFDILVVEFYTLRSSENGWEFEHHEKYINHPEIHFTAEDKESGLRLFYAVGDNPTGTNVVPWTEIQGGSLLVPAVLPCGIPLYFLVSATNCQGLEFTAMCSIPTYDCTVPDGRVDAGYRCTSHPSELSARVIFYDDSELVKRSLAHAVGYSPGVFGNEVVDWLPLNVTNSKPQPGVSGDLREFAPPRPGRLSRTPLKTLKTATADYCASECLKMTNCVVFTFNRYLFDCELLEVTEGPYARREPDGDFETYERLGKSYTADLRYVNLPLRHGTRYYVNADVENVLGFHSTLTSQGTMVDFTPPEPGPVGDATVDVFAADGCKVSVLQRCVEAVESRPNHRKIIDGPGGSTVLNGNRKGQEMLYTMENYHLSANWDGFKDEECGIHGYAWSVGTTVCGSDVASFRDPHASIHNPSDWTNVGLVKDLVLPNGQYYVTVQAVSDIIHGGDLVTTVCHATPIVVDTTPPKLDSVEDPLFDETFRYLVVYYSASDEVSGISGIEFGLGRTKYDVMVRPYVPFDILGEGHHTYIVNEEFETENGVPAWIRLKVVNNVGLSTAGSSASSIVFDNTPPVSGHVIDGAQYGQDVCCQKDSSQICAQWMDFYDPDSNIAFFQWGVGLTPGSDDVVPFHKLSTYDKQSCASVQLQHNVTYYSTVIATNTAVNDKSTNATSSGVLVDKTPPDVGILADGQNAQNDVDFTSETATVSASWSDFHDPESGMDSYTLAVYVDDELQRTFHGIDGEQHTDHSFSFQHGNRVHSQLLASNRAGGSVTVASDGMVVDLKPPELVRIGTVNQTKYQSRDDVLDFAWEFQDPESGIFEYRCTVLQRYQGRQSILNTTVISEPTSNAQELRLEGLPLTNGAMYSLKVVAMNGAKISKEEELDDDGVVELVQGEPLWVTWLPLDPQSEIGKTELCITTYGSLDCLSADQSLKTVYGSPFATTLNDTDLQVSRGEDEHLYVLYLVVYNGADIKSSVVQSKPFKLLRRNVPGVILDGREEEDIDFSDDKASIAITFSGFSSDGYGIVGYEWAIGTQPFSSDVMPYTSHGLVVDDEGNGIAQAHIMQFEGQSYYSTVRAKTGRIKFEEYIVSSSDGFMVDTTAPSVTFHIGTQDVSPNEVVYQTENDKLILGWHISDSSGINKTLITTNAFDTPPQFLEAPAESSGFDILPRASCGDTLLPVLVITDNAGNEVRSPLPPVTVDSTPPELRDLQCTEVISTADSVITCTWLAVEETHSALARIEIGLGNGPAVPNLLNFTSVPLYSRQWSEDAEDFIKTSAFTELFVIVRAVNSAGLHNETSVKIVNDATPPSLTSVSIVTSPRPGYHDEEQKCQTSQDYIELLLHDAKDKESGIKTVEIAIGSSKGRSDLKPFHEYPQANNMYALGHLGLHAGSVVFATVKITNNVGLYTIGTSEGVVISPEPRLEVLDGPGDTDVDGQTKLNLMQGRWRYSDPCPIVSAEWSVRELNGKIVTNFAAIPDNATEFYNDSLHLENLKTYVNYVRIVDALGRRFTAFSDGITVMIRQPQPAVVRDGLGLNDEDYQESTDRLSANWDMFGDPRSTLPSDHILRYEAAVGTDARFSTSRADIHSFKDVGLDTNITFYGLNLTAKTATYYVTVRGYSEAGSYIETSSDGIKVGYNMIITHYYAGVSSSRPEWDNGTYDCLQLFESFKKRFDVYERQSLTAEAVTVIKGLTLSHGKTYFVTVIAEDRIGHCSAAISDEILVDFTPPVPGTISAEGHDAGTVIFLHSDQTVVVNLDSMLDTESGVVRAEVALLVGTECPANDPDKLTEIRSVEAKNETRVAMRTLKLQADTLYYLRATVYNGAGLTTTTTSRPLILDMSPPLSGVVKLGTDWTTADKTKLNQTHTVKGLVALAPTSQECVTQLNLFSESWRDQWKSQEAGFAKECAAFDDDASLHVIVQHNPYLTGVDRGAARFSDVEWREGNYTFRLKPAASDNILTGVSLVSPELKAPFYPGNLSALPCDTSTSQCRKERNNSDSDETTLNSDTDYGVGFTFLGKNGTLKTIFWAQDQFKLKQTLINMNFDTESEADIVLNLKQEYTAIGKSWDISIVINGRTEGTISGLLFPNEVDLVIYTWNVDDFFPPVVDPLNPFKVVTRVSAVSVPMKERPLCSYGSPFYDDVSGVKEIWVGLADSDNSTDNVAPYRLVKSFCPPCLLGCQSICSSCHGESLSDDFQVVPLEVNGLVLEAANDFLPDASAVSNESISTFNGFDDVWQPSYHISVRVVDHGGHATESRSAVFIVDTSPPVTDVIRIVDPVYASDEPVTFVGNNHTVGVHWETSDDATNIAEVCLVVRSQPDSGNVSPKFCTDKNTGDYTFTDLSLADDKMYYVAVKVRNEAWLISHAWGNFTVRLTPPDMSAIKVTLPNVTMVTISGQELGLLDNTERLELNLDLNSAGDVDIEYFEWAIGTAEGKEDLFPKSRVGLNSTKKVAIVDGFMQLDGAPGGISIGDYTKKNMSSDTPPDPTANKFLMEPGRCLRQRVYGGNKAHVRTAIDVTPTCIKMSRGAMMAGVLQDSDLDAGYGTSASTEFSPFIVRPDPVLDQTSRVLRKRLSTMPGPSIFLSPVAEAEINGFVEMEYSVPSSIHVPKDSTVTLLVWQPEKKEWFSPEEMCPGSSQSYDSSSRVVTAQLCERVFDESNPHNTSSRSRRSAGAPTGSLGPRMVTVAVVSTAVVNTPPVLHNTSFTMLEDDGQVEFSIIYTDKEGDSVFFTVGQQPLHGTAFITRNGKLSYQPRPNFSGADIIHVTGREISSDPSVTPAVINFDITVTVSSLNDPPDIFYLPVANDSIVSQELVLGPTAGNGVNMSVFVEGNTTTYTELGIIAYSDVDPNDNISYVDASGVMTGSDFVISDISHGDPRLSAISSSGSSGIGGREIALNLTEGFSGHVVYETRVKDAAGTFSMQVTLGVYVLINPCSHGNCEPRVRPGTCQAPQRALTFDDYVCECDVGYEGQWCETDTNDCATATCSPIHDCVDLVGGYRCDYNPTKLAAIIVCSVVAVVLIVVAVFRLKKRNPKVGVWNYAESEWEVKPPSSPKTFRHATWDAEPSPETISDADWPERPGTSCTVSDVHCATGTPTSDGKTGSQDFAFLNSTFFAFNPSQNPLTARRPLASIGSDDVTDASPRAGQNVKHTKTPGSRTAKPAKPKAVPTKTTAKHGKKTATGTGAPSSFKELPDPTVSSDADEHGPDDVTVELREVPTASASGPKVVVTSVVEEGRLPRVEN</sequence>
<accession>A0ABD0L3M7</accession>
<dbReference type="Proteomes" id="UP001519460">
    <property type="component" value="Unassembled WGS sequence"/>
</dbReference>
<dbReference type="CDD" id="cd00054">
    <property type="entry name" value="EGF_CA"/>
    <property type="match status" value="1"/>
</dbReference>
<dbReference type="PANTHER" id="PTHR16897">
    <property type="entry name" value="OS10G0105400 PROTEIN"/>
    <property type="match status" value="1"/>
</dbReference>
<dbReference type="InterPro" id="IPR018097">
    <property type="entry name" value="EGF_Ca-bd_CS"/>
</dbReference>
<evidence type="ECO:0008006" key="9">
    <source>
        <dbReference type="Google" id="ProtNLM"/>
    </source>
</evidence>
<evidence type="ECO:0000256" key="2">
    <source>
        <dbReference type="PROSITE-ProRule" id="PRU00076"/>
    </source>
</evidence>
<protein>
    <recommendedName>
        <fullName evidence="9">Apple domain-containing protein</fullName>
    </recommendedName>
</protein>
<reference evidence="7 8" key="1">
    <citation type="journal article" date="2023" name="Sci. Data">
        <title>Genome assembly of the Korean intertidal mud-creeper Batillaria attramentaria.</title>
        <authorList>
            <person name="Patra A.K."/>
            <person name="Ho P.T."/>
            <person name="Jun S."/>
            <person name="Lee S.J."/>
            <person name="Kim Y."/>
            <person name="Won Y.J."/>
        </authorList>
    </citation>
    <scope>NUCLEOTIDE SEQUENCE [LARGE SCALE GENOMIC DNA]</scope>
    <source>
        <strain evidence="7">Wonlab-2016</strain>
    </source>
</reference>
<feature type="region of interest" description="Disordered" evidence="3">
    <location>
        <begin position="3577"/>
        <end position="3652"/>
    </location>
</feature>
<keyword evidence="2" id="KW-0245">EGF-like domain</keyword>
<feature type="region of interest" description="Disordered" evidence="3">
    <location>
        <begin position="3494"/>
        <end position="3527"/>
    </location>
</feature>
<dbReference type="PANTHER" id="PTHR16897:SF2">
    <property type="entry name" value="OS03G0226600 PROTEIN"/>
    <property type="match status" value="1"/>
</dbReference>
<feature type="region of interest" description="Disordered" evidence="3">
    <location>
        <begin position="3101"/>
        <end position="3122"/>
    </location>
</feature>
<dbReference type="InterPro" id="IPR003609">
    <property type="entry name" value="Pan_app"/>
</dbReference>
<evidence type="ECO:0000259" key="6">
    <source>
        <dbReference type="PROSITE" id="PS50948"/>
    </source>
</evidence>
<dbReference type="EMBL" id="JACVVK020000090">
    <property type="protein sequence ID" value="KAK7493720.1"/>
    <property type="molecule type" value="Genomic_DNA"/>
</dbReference>
<evidence type="ECO:0000259" key="5">
    <source>
        <dbReference type="PROSITE" id="PS50026"/>
    </source>
</evidence>
<keyword evidence="4" id="KW-1133">Transmembrane helix</keyword>
<evidence type="ECO:0000313" key="8">
    <source>
        <dbReference type="Proteomes" id="UP001519460"/>
    </source>
</evidence>
<dbReference type="PROSITE" id="PS50948">
    <property type="entry name" value="PAN"/>
    <property type="match status" value="1"/>
</dbReference>
<feature type="region of interest" description="Disordered" evidence="3">
    <location>
        <begin position="2431"/>
        <end position="2450"/>
    </location>
</feature>
<evidence type="ECO:0000256" key="3">
    <source>
        <dbReference type="SAM" id="MobiDB-lite"/>
    </source>
</evidence>
<name>A0ABD0L3M7_9CAEN</name>
<dbReference type="PROSITE" id="PS01186">
    <property type="entry name" value="EGF_2"/>
    <property type="match status" value="1"/>
</dbReference>
<evidence type="ECO:0000313" key="7">
    <source>
        <dbReference type="EMBL" id="KAK7493720.1"/>
    </source>
</evidence>
<dbReference type="PROSITE" id="PS01187">
    <property type="entry name" value="EGF_CA"/>
    <property type="match status" value="1"/>
</dbReference>
<dbReference type="PROSITE" id="PS50026">
    <property type="entry name" value="EGF_3"/>
    <property type="match status" value="1"/>
</dbReference>
<evidence type="ECO:0000256" key="1">
    <source>
        <dbReference type="ARBA" id="ARBA00023157"/>
    </source>
</evidence>
<feature type="compositionally biased region" description="Low complexity" evidence="3">
    <location>
        <begin position="3603"/>
        <end position="3616"/>
    </location>
</feature>